<keyword evidence="1" id="KW-0813">Transport</keyword>
<accession>A0A368C4Q2</accession>
<dbReference type="InterPro" id="IPR003439">
    <property type="entry name" value="ABC_transporter-like_ATP-bd"/>
</dbReference>
<evidence type="ECO:0000256" key="3">
    <source>
        <dbReference type="ARBA" id="ARBA00022840"/>
    </source>
</evidence>
<evidence type="ECO:0000313" key="6">
    <source>
        <dbReference type="Proteomes" id="UP000252915"/>
    </source>
</evidence>
<dbReference type="PROSITE" id="PS00211">
    <property type="entry name" value="ABC_TRANSPORTER_1"/>
    <property type="match status" value="1"/>
</dbReference>
<dbReference type="PANTHER" id="PTHR42781">
    <property type="entry name" value="SPERMIDINE/PUTRESCINE IMPORT ATP-BINDING PROTEIN POTA"/>
    <property type="match status" value="1"/>
</dbReference>
<dbReference type="PANTHER" id="PTHR42781:SF4">
    <property type="entry name" value="SPERMIDINE_PUTRESCINE IMPORT ATP-BINDING PROTEIN POTA"/>
    <property type="match status" value="1"/>
</dbReference>
<dbReference type="EMBL" id="QOPI01000013">
    <property type="protein sequence ID" value="RCL44558.1"/>
    <property type="molecule type" value="Genomic_DNA"/>
</dbReference>
<dbReference type="AlphaFoldDB" id="A0A368C4Q2"/>
<dbReference type="Pfam" id="PF00005">
    <property type="entry name" value="ABC_tran"/>
    <property type="match status" value="1"/>
</dbReference>
<dbReference type="InterPro" id="IPR027417">
    <property type="entry name" value="P-loop_NTPase"/>
</dbReference>
<evidence type="ECO:0000256" key="2">
    <source>
        <dbReference type="ARBA" id="ARBA00022741"/>
    </source>
</evidence>
<protein>
    <submittedName>
        <fullName evidence="5">ATP-binding cassette domain-containing protein</fullName>
    </submittedName>
</protein>
<evidence type="ECO:0000256" key="1">
    <source>
        <dbReference type="ARBA" id="ARBA00022448"/>
    </source>
</evidence>
<organism evidence="5 6">
    <name type="scientific">SAR86 cluster bacterium</name>
    <dbReference type="NCBI Taxonomy" id="2030880"/>
    <lineage>
        <taxon>Bacteria</taxon>
        <taxon>Pseudomonadati</taxon>
        <taxon>Pseudomonadota</taxon>
        <taxon>Gammaproteobacteria</taxon>
        <taxon>SAR86 cluster</taxon>
    </lineage>
</organism>
<evidence type="ECO:0000313" key="5">
    <source>
        <dbReference type="EMBL" id="RCL44558.1"/>
    </source>
</evidence>
<keyword evidence="2" id="KW-0547">Nucleotide-binding</keyword>
<comment type="caution">
    <text evidence="5">The sequence shown here is derived from an EMBL/GenBank/DDBJ whole genome shotgun (WGS) entry which is preliminary data.</text>
</comment>
<name>A0A368C4Q2_9GAMM</name>
<sequence>MSLLIKDLAYKKTNNELLLNNINIEIKKSDLLIIQGDSGCGKTTLLNILAGLLEPSEGLIKNGNAIFFLDKQNIPPESRNIGYVFQDFALFPHLNAKDNAVYAYEENRDNKLTKEFVFNELQLNDHINKYPHQLSGGQQQRVAIARAILMHPKLLLMDEPFSALDKENIKNVQKLINISVKTLNIPAVIVTHSLEHLEELVDKNILKI</sequence>
<proteinExistence type="predicted"/>
<feature type="domain" description="ABC transporter" evidence="4">
    <location>
        <begin position="3"/>
        <end position="208"/>
    </location>
</feature>
<dbReference type="GO" id="GO:0005524">
    <property type="term" value="F:ATP binding"/>
    <property type="evidence" value="ECO:0007669"/>
    <property type="project" value="UniProtKB-KW"/>
</dbReference>
<dbReference type="Gene3D" id="3.40.50.300">
    <property type="entry name" value="P-loop containing nucleotide triphosphate hydrolases"/>
    <property type="match status" value="1"/>
</dbReference>
<dbReference type="Proteomes" id="UP000252915">
    <property type="component" value="Unassembled WGS sequence"/>
</dbReference>
<dbReference type="InterPro" id="IPR003593">
    <property type="entry name" value="AAA+_ATPase"/>
</dbReference>
<evidence type="ECO:0000259" key="4">
    <source>
        <dbReference type="PROSITE" id="PS50893"/>
    </source>
</evidence>
<keyword evidence="3 5" id="KW-0067">ATP-binding</keyword>
<gene>
    <name evidence="5" type="ORF">DBW92_02865</name>
</gene>
<reference evidence="5 6" key="1">
    <citation type="journal article" date="2018" name="Microbiome">
        <title>Fine metagenomic profile of the Mediterranean stratified and mixed water columns revealed by assembly and recruitment.</title>
        <authorList>
            <person name="Haro-Moreno J.M."/>
            <person name="Lopez-Perez M."/>
            <person name="De La Torre J.R."/>
            <person name="Picazo A."/>
            <person name="Camacho A."/>
            <person name="Rodriguez-Valera F."/>
        </authorList>
    </citation>
    <scope>NUCLEOTIDE SEQUENCE [LARGE SCALE GENOMIC DNA]</scope>
    <source>
        <strain evidence="5">MED-G78</strain>
    </source>
</reference>
<dbReference type="SUPFAM" id="SSF52540">
    <property type="entry name" value="P-loop containing nucleoside triphosphate hydrolases"/>
    <property type="match status" value="1"/>
</dbReference>
<dbReference type="SMART" id="SM00382">
    <property type="entry name" value="AAA"/>
    <property type="match status" value="1"/>
</dbReference>
<dbReference type="PROSITE" id="PS50893">
    <property type="entry name" value="ABC_TRANSPORTER_2"/>
    <property type="match status" value="1"/>
</dbReference>
<dbReference type="InterPro" id="IPR050093">
    <property type="entry name" value="ABC_SmlMolc_Importer"/>
</dbReference>
<dbReference type="InterPro" id="IPR017871">
    <property type="entry name" value="ABC_transporter-like_CS"/>
</dbReference>
<dbReference type="GO" id="GO:0016887">
    <property type="term" value="F:ATP hydrolysis activity"/>
    <property type="evidence" value="ECO:0007669"/>
    <property type="project" value="InterPro"/>
</dbReference>